<proteinExistence type="inferred from homology"/>
<protein>
    <recommendedName>
        <fullName evidence="7">Phosphatidylglycerol--prolipoprotein diacylglyceryl transferase</fullName>
        <ecNumber evidence="7">2.5.1.145</ecNumber>
    </recommendedName>
</protein>
<feature type="transmembrane region" description="Helical" evidence="7">
    <location>
        <begin position="222"/>
        <end position="239"/>
    </location>
</feature>
<dbReference type="AlphaFoldDB" id="A0A1B8U0W0"/>
<dbReference type="GO" id="GO:0005886">
    <property type="term" value="C:plasma membrane"/>
    <property type="evidence" value="ECO:0007669"/>
    <property type="project" value="UniProtKB-SubCell"/>
</dbReference>
<evidence type="ECO:0000256" key="1">
    <source>
        <dbReference type="ARBA" id="ARBA00007150"/>
    </source>
</evidence>
<evidence type="ECO:0000256" key="3">
    <source>
        <dbReference type="ARBA" id="ARBA00022679"/>
    </source>
</evidence>
<keyword evidence="5 7" id="KW-1133">Transmembrane helix</keyword>
<comment type="catalytic activity">
    <reaction evidence="7">
        <text>L-cysteinyl-[prolipoprotein] + a 1,2-diacyl-sn-glycero-3-phospho-(1'-sn-glycerol) = an S-1,2-diacyl-sn-glyceryl-L-cysteinyl-[prolipoprotein] + sn-glycerol 1-phosphate + H(+)</text>
        <dbReference type="Rhea" id="RHEA:56712"/>
        <dbReference type="Rhea" id="RHEA-COMP:14679"/>
        <dbReference type="Rhea" id="RHEA-COMP:14680"/>
        <dbReference type="ChEBI" id="CHEBI:15378"/>
        <dbReference type="ChEBI" id="CHEBI:29950"/>
        <dbReference type="ChEBI" id="CHEBI:57685"/>
        <dbReference type="ChEBI" id="CHEBI:64716"/>
        <dbReference type="ChEBI" id="CHEBI:140658"/>
        <dbReference type="EC" id="2.5.1.145"/>
    </reaction>
</comment>
<keyword evidence="6 7" id="KW-0472">Membrane</keyword>
<feature type="transmembrane region" description="Helical" evidence="7">
    <location>
        <begin position="259"/>
        <end position="278"/>
    </location>
</feature>
<keyword evidence="2 7" id="KW-1003">Cell membrane</keyword>
<dbReference type="KEGG" id="pob:LPB03_01220"/>
<keyword evidence="3 7" id="KW-0808">Transferase</keyword>
<dbReference type="Proteomes" id="UP000092584">
    <property type="component" value="Unassembled WGS sequence"/>
</dbReference>
<dbReference type="Pfam" id="PF01790">
    <property type="entry name" value="LGT"/>
    <property type="match status" value="1"/>
</dbReference>
<keyword evidence="4 7" id="KW-0812">Transmembrane</keyword>
<dbReference type="HAMAP" id="MF_01147">
    <property type="entry name" value="Lgt"/>
    <property type="match status" value="1"/>
</dbReference>
<comment type="similarity">
    <text evidence="1 7">Belongs to the Lgt family.</text>
</comment>
<evidence type="ECO:0000256" key="6">
    <source>
        <dbReference type="ARBA" id="ARBA00023136"/>
    </source>
</evidence>
<dbReference type="EMBL" id="LSFM01000018">
    <property type="protein sequence ID" value="OBY65513.1"/>
    <property type="molecule type" value="Genomic_DNA"/>
</dbReference>
<keyword evidence="9" id="KW-1185">Reference proteome</keyword>
<feature type="transmembrane region" description="Helical" evidence="7">
    <location>
        <begin position="12"/>
        <end position="36"/>
    </location>
</feature>
<feature type="transmembrane region" description="Helical" evidence="7">
    <location>
        <begin position="109"/>
        <end position="132"/>
    </location>
</feature>
<dbReference type="PANTHER" id="PTHR30589">
    <property type="entry name" value="PROLIPOPROTEIN DIACYLGLYCERYL TRANSFERASE"/>
    <property type="match status" value="1"/>
</dbReference>
<sequence>MNFSAIEWSPSIGIDLGFFVIRWYSLMFVAAFLLGLHLMKKIYVEDKIPKEKLDTLFMYVFISMLIGMRLGDVFFYSWDYYQNHLLEIFLPIKESANDSLFGFIKGWKFTGFTGFASHGAAIGIPIAMYFYAKKHLHKPWLFILDRLAIMVALAGFFIRTGNFMNSEIVGKATGTDFGVIFKNNAEDLARHPTQLYEAFSYLILFFVMWYLYWKTDKKEKTGFLFGLFFAVLWSLRFVIEFLKEPQVQERGEEWFFSPLNTGQVLSIPLVLIGLWLMFRKTKNSEKIA</sequence>
<dbReference type="OrthoDB" id="871140at2"/>
<feature type="transmembrane region" description="Helical" evidence="7">
    <location>
        <begin position="139"/>
        <end position="158"/>
    </location>
</feature>
<dbReference type="PROSITE" id="PS01311">
    <property type="entry name" value="LGT"/>
    <property type="match status" value="1"/>
</dbReference>
<dbReference type="GO" id="GO:0008961">
    <property type="term" value="F:phosphatidylglycerol-prolipoprotein diacylglyceryl transferase activity"/>
    <property type="evidence" value="ECO:0007669"/>
    <property type="project" value="UniProtKB-UniRule"/>
</dbReference>
<dbReference type="UniPathway" id="UPA00664"/>
<comment type="pathway">
    <text evidence="7">Protein modification; lipoprotein biosynthesis (diacylglyceryl transfer).</text>
</comment>
<evidence type="ECO:0000313" key="9">
    <source>
        <dbReference type="Proteomes" id="UP000092584"/>
    </source>
</evidence>
<evidence type="ECO:0000256" key="7">
    <source>
        <dbReference type="HAMAP-Rule" id="MF_01147"/>
    </source>
</evidence>
<dbReference type="NCBIfam" id="TIGR00544">
    <property type="entry name" value="lgt"/>
    <property type="match status" value="1"/>
</dbReference>
<dbReference type="STRING" id="1774273.LPB03_01220"/>
<evidence type="ECO:0000256" key="2">
    <source>
        <dbReference type="ARBA" id="ARBA00022475"/>
    </source>
</evidence>
<name>A0A1B8U0W0_9FLAO</name>
<reference evidence="9" key="1">
    <citation type="submission" date="2016-02" db="EMBL/GenBank/DDBJ databases">
        <authorList>
            <person name="Shin S.-K."/>
            <person name="Yi H."/>
            <person name="Kim E."/>
        </authorList>
    </citation>
    <scope>NUCLEOTIDE SEQUENCE [LARGE SCALE GENOMIC DNA]</scope>
    <source>
        <strain evidence="9">LPB0003</strain>
    </source>
</reference>
<feature type="transmembrane region" description="Helical" evidence="7">
    <location>
        <begin position="195"/>
        <end position="213"/>
    </location>
</feature>
<feature type="binding site" evidence="7">
    <location>
        <position position="159"/>
    </location>
    <ligand>
        <name>a 1,2-diacyl-sn-glycero-3-phospho-(1'-sn-glycerol)</name>
        <dbReference type="ChEBI" id="CHEBI:64716"/>
    </ligand>
</feature>
<comment type="caution">
    <text evidence="8">The sequence shown here is derived from an EMBL/GenBank/DDBJ whole genome shotgun (WGS) entry which is preliminary data.</text>
</comment>
<dbReference type="InterPro" id="IPR001640">
    <property type="entry name" value="Lgt"/>
</dbReference>
<organism evidence="8 9">
    <name type="scientific">Polaribacter vadi</name>
    <dbReference type="NCBI Taxonomy" id="1774273"/>
    <lineage>
        <taxon>Bacteria</taxon>
        <taxon>Pseudomonadati</taxon>
        <taxon>Bacteroidota</taxon>
        <taxon>Flavobacteriia</taxon>
        <taxon>Flavobacteriales</taxon>
        <taxon>Flavobacteriaceae</taxon>
    </lineage>
</organism>
<dbReference type="RefSeq" id="WP_065318290.1">
    <property type="nucleotide sequence ID" value="NZ_CP017477.1"/>
</dbReference>
<feature type="transmembrane region" description="Helical" evidence="7">
    <location>
        <begin position="56"/>
        <end position="78"/>
    </location>
</feature>
<comment type="function">
    <text evidence="7">Catalyzes the transfer of the diacylglyceryl group from phosphatidylglycerol to the sulfhydryl group of the N-terminal cysteine of a prolipoprotein, the first step in the formation of mature lipoproteins.</text>
</comment>
<evidence type="ECO:0000256" key="5">
    <source>
        <dbReference type="ARBA" id="ARBA00022989"/>
    </source>
</evidence>
<evidence type="ECO:0000313" key="8">
    <source>
        <dbReference type="EMBL" id="OBY65513.1"/>
    </source>
</evidence>
<accession>A0A1B8U0W0</accession>
<gene>
    <name evidence="7" type="primary">lgt</name>
    <name evidence="8" type="ORF">LPB3_03890</name>
</gene>
<keyword evidence="8" id="KW-0449">Lipoprotein</keyword>
<dbReference type="PANTHER" id="PTHR30589:SF0">
    <property type="entry name" value="PHOSPHATIDYLGLYCEROL--PROLIPOPROTEIN DIACYLGLYCERYL TRANSFERASE"/>
    <property type="match status" value="1"/>
</dbReference>
<dbReference type="GO" id="GO:0042158">
    <property type="term" value="P:lipoprotein biosynthetic process"/>
    <property type="evidence" value="ECO:0007669"/>
    <property type="project" value="UniProtKB-UniRule"/>
</dbReference>
<dbReference type="EC" id="2.5.1.145" evidence="7"/>
<evidence type="ECO:0000256" key="4">
    <source>
        <dbReference type="ARBA" id="ARBA00022692"/>
    </source>
</evidence>
<comment type="subcellular location">
    <subcellularLocation>
        <location evidence="7">Cell membrane</location>
        <topology evidence="7">Multi-pass membrane protein</topology>
    </subcellularLocation>
</comment>